<evidence type="ECO:0000256" key="10">
    <source>
        <dbReference type="ARBA" id="ARBA00022840"/>
    </source>
</evidence>
<comment type="function">
    <text evidence="1 13">Transfers the gamma-phosphate of ATP to the 4'-position of a tetraacyldisaccharide 1-phosphate intermediate (termed DS-1-P) to form tetraacyldisaccharide 1,4'-bis-phosphate (lipid IVA).</text>
</comment>
<keyword evidence="6 13" id="KW-0441">Lipid A biosynthesis</keyword>
<proteinExistence type="inferred from homology"/>
<accession>A0ABX2T325</accession>
<keyword evidence="7 13" id="KW-0808">Transferase</keyword>
<dbReference type="Pfam" id="PF02606">
    <property type="entry name" value="LpxK"/>
    <property type="match status" value="1"/>
</dbReference>
<name>A0ABX2T325_9PROT</name>
<dbReference type="NCBIfam" id="TIGR00682">
    <property type="entry name" value="lpxK"/>
    <property type="match status" value="1"/>
</dbReference>
<keyword evidence="11 13" id="KW-0443">Lipid metabolism</keyword>
<evidence type="ECO:0000256" key="8">
    <source>
        <dbReference type="ARBA" id="ARBA00022741"/>
    </source>
</evidence>
<gene>
    <name evidence="13" type="primary">lpxK</name>
    <name evidence="14" type="ORF">HND93_02275</name>
</gene>
<dbReference type="InterPro" id="IPR027417">
    <property type="entry name" value="P-loop_NTPase"/>
</dbReference>
<dbReference type="PANTHER" id="PTHR42724">
    <property type="entry name" value="TETRAACYLDISACCHARIDE 4'-KINASE"/>
    <property type="match status" value="1"/>
</dbReference>
<evidence type="ECO:0000256" key="1">
    <source>
        <dbReference type="ARBA" id="ARBA00002274"/>
    </source>
</evidence>
<keyword evidence="8 13" id="KW-0547">Nucleotide-binding</keyword>
<comment type="pathway">
    <text evidence="2 13">Glycolipid biosynthesis; lipid IV(A) biosynthesis; lipid IV(A) from (3R)-3-hydroxytetradecanoyl-[acyl-carrier-protein] and UDP-N-acetyl-alpha-D-glucosamine: step 6/6.</text>
</comment>
<comment type="catalytic activity">
    <reaction evidence="13">
        <text>a lipid A disaccharide + ATP = a lipid IVA + ADP + H(+)</text>
        <dbReference type="Rhea" id="RHEA:67840"/>
        <dbReference type="ChEBI" id="CHEBI:15378"/>
        <dbReference type="ChEBI" id="CHEBI:30616"/>
        <dbReference type="ChEBI" id="CHEBI:176343"/>
        <dbReference type="ChEBI" id="CHEBI:176425"/>
        <dbReference type="ChEBI" id="CHEBI:456216"/>
        <dbReference type="EC" id="2.7.1.130"/>
    </reaction>
</comment>
<sequence>MRTPGFWYRPAGALAALLAPLGMAYGLGGRLRMGSAMPVQAGVPVVCVGNLVAGGAGKTPVALAVMDGLARRGIAAHFLTRGHGGRERGPLRVDPGRHDHAAVGDEALLLARRAPCWLARDRAAGAAAAVADGAEGIVMDDGFQNPGLAKDLSLVVVDGGAGFGNGRLIPAGPLREPVARGLARADALVILGHDETRVSDSAGALPILRARLEPAPEAQDLRGRTVLAFAGIGRPAKFFETLRRLGAVVAAAIPFPDHHPYAPEEAMRLLELAQAAGAIPVTTEKDAVRLPAEVRDQVQVVRVSVSWENPSLLDGLLARILAPREAA</sequence>
<protein>
    <recommendedName>
        <fullName evidence="4 13">Tetraacyldisaccharide 4'-kinase</fullName>
        <ecNumber evidence="3 13">2.7.1.130</ecNumber>
    </recommendedName>
    <alternativeName>
        <fullName evidence="12 13">Lipid A 4'-kinase</fullName>
    </alternativeName>
</protein>
<comment type="similarity">
    <text evidence="13">Belongs to the LpxK family.</text>
</comment>
<evidence type="ECO:0000256" key="7">
    <source>
        <dbReference type="ARBA" id="ARBA00022679"/>
    </source>
</evidence>
<dbReference type="SUPFAM" id="SSF52540">
    <property type="entry name" value="P-loop containing nucleoside triphosphate hydrolases"/>
    <property type="match status" value="1"/>
</dbReference>
<keyword evidence="5 13" id="KW-0444">Lipid biosynthesis</keyword>
<evidence type="ECO:0000256" key="5">
    <source>
        <dbReference type="ARBA" id="ARBA00022516"/>
    </source>
</evidence>
<dbReference type="GO" id="GO:0009029">
    <property type="term" value="F:lipid-A 4'-kinase activity"/>
    <property type="evidence" value="ECO:0007669"/>
    <property type="project" value="UniProtKB-EC"/>
</dbReference>
<evidence type="ECO:0000313" key="14">
    <source>
        <dbReference type="EMBL" id="NYZ18526.1"/>
    </source>
</evidence>
<dbReference type="EC" id="2.7.1.130" evidence="3 13"/>
<evidence type="ECO:0000313" key="15">
    <source>
        <dbReference type="Proteomes" id="UP000584642"/>
    </source>
</evidence>
<evidence type="ECO:0000256" key="3">
    <source>
        <dbReference type="ARBA" id="ARBA00012071"/>
    </source>
</evidence>
<dbReference type="EMBL" id="JABFDB010000001">
    <property type="protein sequence ID" value="NYZ18526.1"/>
    <property type="molecule type" value="Genomic_DNA"/>
</dbReference>
<feature type="binding site" evidence="13">
    <location>
        <begin position="52"/>
        <end position="59"/>
    </location>
    <ligand>
        <name>ATP</name>
        <dbReference type="ChEBI" id="CHEBI:30616"/>
    </ligand>
</feature>
<evidence type="ECO:0000256" key="4">
    <source>
        <dbReference type="ARBA" id="ARBA00016436"/>
    </source>
</evidence>
<dbReference type="Proteomes" id="UP000584642">
    <property type="component" value="Unassembled WGS sequence"/>
</dbReference>
<keyword evidence="15" id="KW-1185">Reference proteome</keyword>
<comment type="caution">
    <text evidence="14">The sequence shown here is derived from an EMBL/GenBank/DDBJ whole genome shotgun (WGS) entry which is preliminary data.</text>
</comment>
<keyword evidence="10 13" id="KW-0067">ATP-binding</keyword>
<evidence type="ECO:0000256" key="13">
    <source>
        <dbReference type="HAMAP-Rule" id="MF_00409"/>
    </source>
</evidence>
<keyword evidence="9 13" id="KW-0418">Kinase</keyword>
<reference evidence="14 15" key="1">
    <citation type="submission" date="2020-05" db="EMBL/GenBank/DDBJ databases">
        <title>Azospirillum oleiclasticum sp. nov, a nitrogen-fixing and heavy crude oil-emulsifying bacterium isolated from the crude oil of Yumen Oilfield.</title>
        <authorList>
            <person name="Wu D."/>
            <person name="Cai M."/>
            <person name="Zhang X."/>
        </authorList>
    </citation>
    <scope>NUCLEOTIDE SEQUENCE [LARGE SCALE GENOMIC DNA]</scope>
    <source>
        <strain evidence="14 15">ROY-1-1-2</strain>
    </source>
</reference>
<dbReference type="RefSeq" id="WP_180280260.1">
    <property type="nucleotide sequence ID" value="NZ_JABFDB010000001.1"/>
</dbReference>
<dbReference type="PANTHER" id="PTHR42724:SF1">
    <property type="entry name" value="TETRAACYLDISACCHARIDE 4'-KINASE, MITOCHONDRIAL-RELATED"/>
    <property type="match status" value="1"/>
</dbReference>
<dbReference type="InterPro" id="IPR003758">
    <property type="entry name" value="LpxK"/>
</dbReference>
<evidence type="ECO:0000256" key="2">
    <source>
        <dbReference type="ARBA" id="ARBA00004870"/>
    </source>
</evidence>
<evidence type="ECO:0000256" key="12">
    <source>
        <dbReference type="ARBA" id="ARBA00029757"/>
    </source>
</evidence>
<evidence type="ECO:0000256" key="11">
    <source>
        <dbReference type="ARBA" id="ARBA00023098"/>
    </source>
</evidence>
<evidence type="ECO:0000256" key="9">
    <source>
        <dbReference type="ARBA" id="ARBA00022777"/>
    </source>
</evidence>
<evidence type="ECO:0000256" key="6">
    <source>
        <dbReference type="ARBA" id="ARBA00022556"/>
    </source>
</evidence>
<dbReference type="HAMAP" id="MF_00409">
    <property type="entry name" value="LpxK"/>
    <property type="match status" value="1"/>
</dbReference>
<organism evidence="14 15">
    <name type="scientific">Azospirillum oleiclasticum</name>
    <dbReference type="NCBI Taxonomy" id="2735135"/>
    <lineage>
        <taxon>Bacteria</taxon>
        <taxon>Pseudomonadati</taxon>
        <taxon>Pseudomonadota</taxon>
        <taxon>Alphaproteobacteria</taxon>
        <taxon>Rhodospirillales</taxon>
        <taxon>Azospirillaceae</taxon>
        <taxon>Azospirillum</taxon>
    </lineage>
</organism>